<dbReference type="Proteomes" id="UP000314294">
    <property type="component" value="Unassembled WGS sequence"/>
</dbReference>
<protein>
    <submittedName>
        <fullName evidence="2">Uncharacterized protein</fullName>
    </submittedName>
</protein>
<keyword evidence="1" id="KW-0472">Membrane</keyword>
<keyword evidence="3" id="KW-1185">Reference proteome</keyword>
<organism evidence="2 3">
    <name type="scientific">Liparis tanakae</name>
    <name type="common">Tanaka's snailfish</name>
    <dbReference type="NCBI Taxonomy" id="230148"/>
    <lineage>
        <taxon>Eukaryota</taxon>
        <taxon>Metazoa</taxon>
        <taxon>Chordata</taxon>
        <taxon>Craniata</taxon>
        <taxon>Vertebrata</taxon>
        <taxon>Euteleostomi</taxon>
        <taxon>Actinopterygii</taxon>
        <taxon>Neopterygii</taxon>
        <taxon>Teleostei</taxon>
        <taxon>Neoteleostei</taxon>
        <taxon>Acanthomorphata</taxon>
        <taxon>Eupercaria</taxon>
        <taxon>Perciformes</taxon>
        <taxon>Cottioidei</taxon>
        <taxon>Cottales</taxon>
        <taxon>Liparidae</taxon>
        <taxon>Liparis</taxon>
    </lineage>
</organism>
<evidence type="ECO:0000313" key="3">
    <source>
        <dbReference type="Proteomes" id="UP000314294"/>
    </source>
</evidence>
<evidence type="ECO:0000256" key="1">
    <source>
        <dbReference type="SAM" id="Phobius"/>
    </source>
</evidence>
<gene>
    <name evidence="2" type="ORF">EYF80_061216</name>
</gene>
<feature type="transmembrane region" description="Helical" evidence="1">
    <location>
        <begin position="98"/>
        <end position="127"/>
    </location>
</feature>
<name>A0A4Z2EIF4_9TELE</name>
<reference evidence="2 3" key="1">
    <citation type="submission" date="2019-03" db="EMBL/GenBank/DDBJ databases">
        <title>First draft genome of Liparis tanakae, snailfish: a comprehensive survey of snailfish specific genes.</title>
        <authorList>
            <person name="Kim W."/>
            <person name="Song I."/>
            <person name="Jeong J.-H."/>
            <person name="Kim D."/>
            <person name="Kim S."/>
            <person name="Ryu S."/>
            <person name="Song J.Y."/>
            <person name="Lee S.K."/>
        </authorList>
    </citation>
    <scope>NUCLEOTIDE SEQUENCE [LARGE SCALE GENOMIC DNA]</scope>
    <source>
        <tissue evidence="2">Muscle</tissue>
    </source>
</reference>
<sequence length="167" mass="17333">MPPAAAGTLEPVCCTRGSSSHLVRVQDFQEGFVDVRLTLEAVLDLVDVVYGVIELHGLVVLQRRPAAGRRAAHGSVGLGRGRARRGVGRDGRVGLAGWAGVGGVVVVVVVVTVLLLLLLPAAVAMAAAMAACGPACGRLWCWLWLGGGPDAAALIGMFWTEMPWGVM</sequence>
<accession>A0A4Z2EIF4</accession>
<evidence type="ECO:0000313" key="2">
    <source>
        <dbReference type="EMBL" id="TNN28636.1"/>
    </source>
</evidence>
<keyword evidence="1" id="KW-1133">Transmembrane helix</keyword>
<feature type="transmembrane region" description="Helical" evidence="1">
    <location>
        <begin position="139"/>
        <end position="159"/>
    </location>
</feature>
<dbReference type="AlphaFoldDB" id="A0A4Z2EIF4"/>
<comment type="caution">
    <text evidence="2">The sequence shown here is derived from an EMBL/GenBank/DDBJ whole genome shotgun (WGS) entry which is preliminary data.</text>
</comment>
<proteinExistence type="predicted"/>
<dbReference type="EMBL" id="SRLO01006649">
    <property type="protein sequence ID" value="TNN28636.1"/>
    <property type="molecule type" value="Genomic_DNA"/>
</dbReference>
<keyword evidence="1" id="KW-0812">Transmembrane</keyword>